<dbReference type="GeneID" id="19309324"/>
<dbReference type="OMA" id="ERIEVCQ"/>
<dbReference type="GO" id="GO:0032259">
    <property type="term" value="P:methylation"/>
    <property type="evidence" value="ECO:0007669"/>
    <property type="project" value="UniProtKB-KW"/>
</dbReference>
<dbReference type="RefSeq" id="XP_007863202.1">
    <property type="nucleotide sequence ID" value="XM_007865011.1"/>
</dbReference>
<dbReference type="SUPFAM" id="SSF53335">
    <property type="entry name" value="S-adenosyl-L-methionine-dependent methyltransferases"/>
    <property type="match status" value="1"/>
</dbReference>
<dbReference type="AlphaFoldDB" id="S7QEJ7"/>
<dbReference type="PANTHER" id="PTHR10509">
    <property type="entry name" value="O-METHYLTRANSFERASE-RELATED"/>
    <property type="match status" value="1"/>
</dbReference>
<gene>
    <name evidence="5" type="ORF">GLOTRDRAFT_91453</name>
</gene>
<dbReference type="InterPro" id="IPR050362">
    <property type="entry name" value="Cation-dep_OMT"/>
</dbReference>
<dbReference type="Gene3D" id="3.40.50.150">
    <property type="entry name" value="Vaccinia Virus protein VP39"/>
    <property type="match status" value="1"/>
</dbReference>
<dbReference type="HOGENOM" id="CLU_067676_8_0_1"/>
<evidence type="ECO:0000256" key="2">
    <source>
        <dbReference type="ARBA" id="ARBA00022679"/>
    </source>
</evidence>
<dbReference type="Pfam" id="PF01596">
    <property type="entry name" value="Methyltransf_3"/>
    <property type="match status" value="1"/>
</dbReference>
<evidence type="ECO:0000256" key="1">
    <source>
        <dbReference type="ARBA" id="ARBA00022603"/>
    </source>
</evidence>
<comment type="similarity">
    <text evidence="4">Belongs to the class I-like SAM-binding methyltransferase superfamily. Cation-dependent O-methyltransferase family.</text>
</comment>
<dbReference type="PROSITE" id="PS51682">
    <property type="entry name" value="SAM_OMT_I"/>
    <property type="match status" value="1"/>
</dbReference>
<reference evidence="5 6" key="1">
    <citation type="journal article" date="2012" name="Science">
        <title>The Paleozoic origin of enzymatic lignin decomposition reconstructed from 31 fungal genomes.</title>
        <authorList>
            <person name="Floudas D."/>
            <person name="Binder M."/>
            <person name="Riley R."/>
            <person name="Barry K."/>
            <person name="Blanchette R.A."/>
            <person name="Henrissat B."/>
            <person name="Martinez A.T."/>
            <person name="Otillar R."/>
            <person name="Spatafora J.W."/>
            <person name="Yadav J.S."/>
            <person name="Aerts A."/>
            <person name="Benoit I."/>
            <person name="Boyd A."/>
            <person name="Carlson A."/>
            <person name="Copeland A."/>
            <person name="Coutinho P.M."/>
            <person name="de Vries R.P."/>
            <person name="Ferreira P."/>
            <person name="Findley K."/>
            <person name="Foster B."/>
            <person name="Gaskell J."/>
            <person name="Glotzer D."/>
            <person name="Gorecki P."/>
            <person name="Heitman J."/>
            <person name="Hesse C."/>
            <person name="Hori C."/>
            <person name="Igarashi K."/>
            <person name="Jurgens J.A."/>
            <person name="Kallen N."/>
            <person name="Kersten P."/>
            <person name="Kohler A."/>
            <person name="Kuees U."/>
            <person name="Kumar T.K.A."/>
            <person name="Kuo A."/>
            <person name="LaButti K."/>
            <person name="Larrondo L.F."/>
            <person name="Lindquist E."/>
            <person name="Ling A."/>
            <person name="Lombard V."/>
            <person name="Lucas S."/>
            <person name="Lundell T."/>
            <person name="Martin R."/>
            <person name="McLaughlin D.J."/>
            <person name="Morgenstern I."/>
            <person name="Morin E."/>
            <person name="Murat C."/>
            <person name="Nagy L.G."/>
            <person name="Nolan M."/>
            <person name="Ohm R.A."/>
            <person name="Patyshakuliyeva A."/>
            <person name="Rokas A."/>
            <person name="Ruiz-Duenas F.J."/>
            <person name="Sabat G."/>
            <person name="Salamov A."/>
            <person name="Samejima M."/>
            <person name="Schmutz J."/>
            <person name="Slot J.C."/>
            <person name="St John F."/>
            <person name="Stenlid J."/>
            <person name="Sun H."/>
            <person name="Sun S."/>
            <person name="Syed K."/>
            <person name="Tsang A."/>
            <person name="Wiebenga A."/>
            <person name="Young D."/>
            <person name="Pisabarro A."/>
            <person name="Eastwood D.C."/>
            <person name="Martin F."/>
            <person name="Cullen D."/>
            <person name="Grigoriev I.V."/>
            <person name="Hibbett D.S."/>
        </authorList>
    </citation>
    <scope>NUCLEOTIDE SEQUENCE [LARGE SCALE GENOMIC DNA]</scope>
    <source>
        <strain evidence="5 6">ATCC 11539</strain>
    </source>
</reference>
<dbReference type="Proteomes" id="UP000030669">
    <property type="component" value="Unassembled WGS sequence"/>
</dbReference>
<evidence type="ECO:0000256" key="4">
    <source>
        <dbReference type="ARBA" id="ARBA00023453"/>
    </source>
</evidence>
<dbReference type="eggNOG" id="KOG1663">
    <property type="taxonomic scope" value="Eukaryota"/>
</dbReference>
<dbReference type="OrthoDB" id="10251242at2759"/>
<accession>S7QEJ7</accession>
<keyword evidence="2 5" id="KW-0808">Transferase</keyword>
<keyword evidence="1 5" id="KW-0489">Methyltransferase</keyword>
<keyword evidence="6" id="KW-1185">Reference proteome</keyword>
<organism evidence="5 6">
    <name type="scientific">Gloeophyllum trabeum (strain ATCC 11539 / FP-39264 / Madison 617)</name>
    <name type="common">Brown rot fungus</name>
    <dbReference type="NCBI Taxonomy" id="670483"/>
    <lineage>
        <taxon>Eukaryota</taxon>
        <taxon>Fungi</taxon>
        <taxon>Dikarya</taxon>
        <taxon>Basidiomycota</taxon>
        <taxon>Agaricomycotina</taxon>
        <taxon>Agaricomycetes</taxon>
        <taxon>Gloeophyllales</taxon>
        <taxon>Gloeophyllaceae</taxon>
        <taxon>Gloeophyllum</taxon>
    </lineage>
</organism>
<dbReference type="CDD" id="cd02440">
    <property type="entry name" value="AdoMet_MTases"/>
    <property type="match status" value="1"/>
</dbReference>
<dbReference type="InterPro" id="IPR029063">
    <property type="entry name" value="SAM-dependent_MTases_sf"/>
</dbReference>
<evidence type="ECO:0000256" key="3">
    <source>
        <dbReference type="ARBA" id="ARBA00022691"/>
    </source>
</evidence>
<evidence type="ECO:0000313" key="6">
    <source>
        <dbReference type="Proteomes" id="UP000030669"/>
    </source>
</evidence>
<keyword evidence="3" id="KW-0949">S-adenosyl-L-methionine</keyword>
<name>S7QEJ7_GLOTA</name>
<sequence length="241" mass="26436">MSQTVEPAWEREDKYHASFLTQPDEALDFAVRNSDANELDPIAVTALQGKYLNLQARTIGAKRILELGTLGGYSAIWLARALPDDGELITCEYEPKHARVAGENIAHAGLASKVKILVGPAADSLAKMDPANKFDFAFIDADKAGNPVYLEYCKKLVRKGGVIVSSAGWVLRGVRAVADGRQIVDNTVRQGRVSDMSFQDENSKGVRKMLEDLKNSTEFEATTLQTVGEKAWDGFTYVLRV</sequence>
<dbReference type="GO" id="GO:0008171">
    <property type="term" value="F:O-methyltransferase activity"/>
    <property type="evidence" value="ECO:0007669"/>
    <property type="project" value="InterPro"/>
</dbReference>
<dbReference type="PANTHER" id="PTHR10509:SF14">
    <property type="entry name" value="CAFFEOYL-COA O-METHYLTRANSFERASE 3-RELATED"/>
    <property type="match status" value="1"/>
</dbReference>
<dbReference type="STRING" id="670483.S7QEJ7"/>
<evidence type="ECO:0000313" key="5">
    <source>
        <dbReference type="EMBL" id="EPQ57857.1"/>
    </source>
</evidence>
<dbReference type="EMBL" id="KB469298">
    <property type="protein sequence ID" value="EPQ57857.1"/>
    <property type="molecule type" value="Genomic_DNA"/>
</dbReference>
<protein>
    <submittedName>
        <fullName evidence="5">S-adenosyl-L-methionine-dependent methyltransferase</fullName>
    </submittedName>
</protein>
<dbReference type="InterPro" id="IPR002935">
    <property type="entry name" value="SAM_O-MeTrfase"/>
</dbReference>
<proteinExistence type="inferred from homology"/>
<dbReference type="KEGG" id="gtr:GLOTRDRAFT_91453"/>
<dbReference type="GO" id="GO:0008757">
    <property type="term" value="F:S-adenosylmethionine-dependent methyltransferase activity"/>
    <property type="evidence" value="ECO:0007669"/>
    <property type="project" value="TreeGrafter"/>
</dbReference>